<proteinExistence type="inferred from homology"/>
<dbReference type="InterPro" id="IPR013170">
    <property type="entry name" value="mRNA_splic_Cwf21_dom"/>
</dbReference>
<name>A0A9Q0GIY7_9ROSI</name>
<evidence type="ECO:0000256" key="7">
    <source>
        <dbReference type="SAM" id="MobiDB-lite"/>
    </source>
</evidence>
<keyword evidence="10" id="KW-1185">Reference proteome</keyword>
<evidence type="ECO:0000256" key="1">
    <source>
        <dbReference type="ARBA" id="ARBA00004123"/>
    </source>
</evidence>
<keyword evidence="4" id="KW-0747">Spliceosome</keyword>
<keyword evidence="3" id="KW-0507">mRNA processing</keyword>
<dbReference type="Pfam" id="PF08312">
    <property type="entry name" value="cwf21"/>
    <property type="match status" value="1"/>
</dbReference>
<dbReference type="Proteomes" id="UP001141552">
    <property type="component" value="Unassembled WGS sequence"/>
</dbReference>
<dbReference type="AlphaFoldDB" id="A0A9Q0GIY7"/>
<organism evidence="9 10">
    <name type="scientific">Turnera subulata</name>
    <dbReference type="NCBI Taxonomy" id="218843"/>
    <lineage>
        <taxon>Eukaryota</taxon>
        <taxon>Viridiplantae</taxon>
        <taxon>Streptophyta</taxon>
        <taxon>Embryophyta</taxon>
        <taxon>Tracheophyta</taxon>
        <taxon>Spermatophyta</taxon>
        <taxon>Magnoliopsida</taxon>
        <taxon>eudicotyledons</taxon>
        <taxon>Gunneridae</taxon>
        <taxon>Pentapetalae</taxon>
        <taxon>rosids</taxon>
        <taxon>fabids</taxon>
        <taxon>Malpighiales</taxon>
        <taxon>Passifloraceae</taxon>
        <taxon>Turnera</taxon>
    </lineage>
</organism>
<dbReference type="GO" id="GO:0006397">
    <property type="term" value="P:mRNA processing"/>
    <property type="evidence" value="ECO:0007669"/>
    <property type="project" value="UniProtKB-KW"/>
</dbReference>
<feature type="region of interest" description="Disordered" evidence="7">
    <location>
        <begin position="134"/>
        <end position="153"/>
    </location>
</feature>
<keyword evidence="6" id="KW-0539">Nucleus</keyword>
<evidence type="ECO:0000313" key="9">
    <source>
        <dbReference type="EMBL" id="KAJ4849712.1"/>
    </source>
</evidence>
<dbReference type="SMART" id="SM01115">
    <property type="entry name" value="cwf21"/>
    <property type="match status" value="1"/>
</dbReference>
<comment type="similarity">
    <text evidence="2">Belongs to the CWC21 family.</text>
</comment>
<evidence type="ECO:0000256" key="2">
    <source>
        <dbReference type="ARBA" id="ARBA00005954"/>
    </source>
</evidence>
<dbReference type="EMBL" id="JAKUCV010000514">
    <property type="protein sequence ID" value="KAJ4849712.1"/>
    <property type="molecule type" value="Genomic_DNA"/>
</dbReference>
<evidence type="ECO:0000256" key="6">
    <source>
        <dbReference type="ARBA" id="ARBA00023242"/>
    </source>
</evidence>
<dbReference type="GO" id="GO:0008380">
    <property type="term" value="P:RNA splicing"/>
    <property type="evidence" value="ECO:0007669"/>
    <property type="project" value="UniProtKB-KW"/>
</dbReference>
<evidence type="ECO:0000256" key="4">
    <source>
        <dbReference type="ARBA" id="ARBA00022728"/>
    </source>
</evidence>
<dbReference type="CDD" id="cd21372">
    <property type="entry name" value="cwf21_CWC21-like"/>
    <property type="match status" value="1"/>
</dbReference>
<accession>A0A9Q0GIY7</accession>
<reference evidence="9" key="1">
    <citation type="submission" date="2022-02" db="EMBL/GenBank/DDBJ databases">
        <authorList>
            <person name="Henning P.M."/>
            <person name="McCubbin A.G."/>
            <person name="Shore J.S."/>
        </authorList>
    </citation>
    <scope>NUCLEOTIDE SEQUENCE</scope>
    <source>
        <strain evidence="9">F60SS</strain>
        <tissue evidence="9">Leaves</tissue>
    </source>
</reference>
<evidence type="ECO:0000256" key="5">
    <source>
        <dbReference type="ARBA" id="ARBA00023187"/>
    </source>
</evidence>
<evidence type="ECO:0000313" key="10">
    <source>
        <dbReference type="Proteomes" id="UP001141552"/>
    </source>
</evidence>
<sequence length="153" mass="16774">MSPPRFVDHRGLLDSGKERRMHLGIVFSHATMDEEVGGVRSTTPRGSGSNGYIQTNKFFMKPKPGMVAPATRGYEGDQGTGGITKKPNKEILEHDRKRQIHLRLVELEDKLIEQGYTDAEIAEKLDEARKTLEAAAASEDAGGPTAVVVSEAW</sequence>
<evidence type="ECO:0000259" key="8">
    <source>
        <dbReference type="SMART" id="SM01115"/>
    </source>
</evidence>
<comment type="caution">
    <text evidence="9">The sequence shown here is derived from an EMBL/GenBank/DDBJ whole genome shotgun (WGS) entry which is preliminary data.</text>
</comment>
<protein>
    <recommendedName>
        <fullName evidence="8">CWF21 domain-containing protein</fullName>
    </recommendedName>
</protein>
<dbReference type="Gene3D" id="6.10.140.420">
    <property type="match status" value="1"/>
</dbReference>
<reference evidence="9" key="2">
    <citation type="journal article" date="2023" name="Plants (Basel)">
        <title>Annotation of the Turnera subulata (Passifloraceae) Draft Genome Reveals the S-Locus Evolved after the Divergence of Turneroideae from Passifloroideae in a Stepwise Manner.</title>
        <authorList>
            <person name="Henning P.M."/>
            <person name="Roalson E.H."/>
            <person name="Mir W."/>
            <person name="McCubbin A.G."/>
            <person name="Shore J.S."/>
        </authorList>
    </citation>
    <scope>NUCLEOTIDE SEQUENCE</scope>
    <source>
        <strain evidence="9">F60SS</strain>
    </source>
</reference>
<dbReference type="InterPro" id="IPR051372">
    <property type="entry name" value="CWC21"/>
</dbReference>
<dbReference type="PANTHER" id="PTHR36562">
    <property type="entry name" value="SERINE/ARGININE REPETITIVE MATRIX 2"/>
    <property type="match status" value="1"/>
</dbReference>
<dbReference type="OrthoDB" id="10267305at2759"/>
<feature type="domain" description="CWF21" evidence="8">
    <location>
        <begin position="92"/>
        <end position="137"/>
    </location>
</feature>
<dbReference type="PANTHER" id="PTHR36562:SF5">
    <property type="entry name" value="SERINE_ARGININE REPETITIVE MATRIX 2"/>
    <property type="match status" value="1"/>
</dbReference>
<comment type="subcellular location">
    <subcellularLocation>
        <location evidence="1">Nucleus</location>
    </subcellularLocation>
</comment>
<gene>
    <name evidence="9" type="ORF">Tsubulata_050674</name>
</gene>
<evidence type="ECO:0000256" key="3">
    <source>
        <dbReference type="ARBA" id="ARBA00022664"/>
    </source>
</evidence>
<keyword evidence="5" id="KW-0508">mRNA splicing</keyword>
<dbReference type="GO" id="GO:0005681">
    <property type="term" value="C:spliceosomal complex"/>
    <property type="evidence" value="ECO:0007669"/>
    <property type="project" value="UniProtKB-KW"/>
</dbReference>